<evidence type="ECO:0000313" key="3">
    <source>
        <dbReference type="Proteomes" id="UP000654345"/>
    </source>
</evidence>
<feature type="transmembrane region" description="Helical" evidence="1">
    <location>
        <begin position="20"/>
        <end position="37"/>
    </location>
</feature>
<gene>
    <name evidence="2" type="ORF">KSB_72000</name>
</gene>
<dbReference type="Gene3D" id="1.10.1760.20">
    <property type="match status" value="1"/>
</dbReference>
<protein>
    <recommendedName>
        <fullName evidence="4">ECF transporter S component</fullName>
    </recommendedName>
</protein>
<organism evidence="2 3">
    <name type="scientific">Ktedonobacter robiniae</name>
    <dbReference type="NCBI Taxonomy" id="2778365"/>
    <lineage>
        <taxon>Bacteria</taxon>
        <taxon>Bacillati</taxon>
        <taxon>Chloroflexota</taxon>
        <taxon>Ktedonobacteria</taxon>
        <taxon>Ktedonobacterales</taxon>
        <taxon>Ktedonobacteraceae</taxon>
        <taxon>Ktedonobacter</taxon>
    </lineage>
</organism>
<dbReference type="InterPro" id="IPR009825">
    <property type="entry name" value="ECF_substrate-spec-like"/>
</dbReference>
<dbReference type="PANTHER" id="PTHR37815:SF3">
    <property type="entry name" value="UPF0397 PROTEIN SPR0429"/>
    <property type="match status" value="1"/>
</dbReference>
<feature type="transmembrane region" description="Helical" evidence="1">
    <location>
        <begin position="88"/>
        <end position="109"/>
    </location>
</feature>
<accession>A0ABQ3V1F3</accession>
<feature type="transmembrane region" description="Helical" evidence="1">
    <location>
        <begin position="161"/>
        <end position="183"/>
    </location>
</feature>
<keyword evidence="1" id="KW-0812">Transmembrane</keyword>
<dbReference type="EMBL" id="BNJG01000003">
    <property type="protein sequence ID" value="GHO58725.1"/>
    <property type="molecule type" value="Genomic_DNA"/>
</dbReference>
<dbReference type="Proteomes" id="UP000654345">
    <property type="component" value="Unassembled WGS sequence"/>
</dbReference>
<keyword evidence="3" id="KW-1185">Reference proteome</keyword>
<dbReference type="Pfam" id="PF07155">
    <property type="entry name" value="ECF-ribofla_trS"/>
    <property type="match status" value="1"/>
</dbReference>
<proteinExistence type="predicted"/>
<evidence type="ECO:0000313" key="2">
    <source>
        <dbReference type="EMBL" id="GHO58725.1"/>
    </source>
</evidence>
<keyword evidence="1" id="KW-1133">Transmembrane helix</keyword>
<sequence>MATIEQTESRSNFWSISVRHVVYAALGAALYGGLSYLSNFIQLPSAGNVSLRPAIVIPLLFAVLYGPWVGLFAGGVGNVLGDWLGGGFYWNWDVGNALIGFIAGVAIFYTLGRYNTTRKIVIAEVFSAIGIIVGLAFASYTEIWLSKISFTTATFGYLTPAALSDLVNGLILLPILLVAYNAAVRRTGRG</sequence>
<evidence type="ECO:0000256" key="1">
    <source>
        <dbReference type="SAM" id="Phobius"/>
    </source>
</evidence>
<reference evidence="2 3" key="1">
    <citation type="journal article" date="2021" name="Int. J. Syst. Evol. Microbiol.">
        <title>Reticulibacter mediterranei gen. nov., sp. nov., within the new family Reticulibacteraceae fam. nov., and Ktedonospora formicarum gen. nov., sp. nov., Ktedonobacter robiniae sp. nov., Dictyobacter formicarum sp. nov. and Dictyobacter arantiisoli sp. nov., belonging to the class Ktedonobacteria.</title>
        <authorList>
            <person name="Yabe S."/>
            <person name="Zheng Y."/>
            <person name="Wang C.M."/>
            <person name="Sakai Y."/>
            <person name="Abe K."/>
            <person name="Yokota A."/>
            <person name="Donadio S."/>
            <person name="Cavaletti L."/>
            <person name="Monciardini P."/>
        </authorList>
    </citation>
    <scope>NUCLEOTIDE SEQUENCE [LARGE SCALE GENOMIC DNA]</scope>
    <source>
        <strain evidence="2 3">SOSP1-30</strain>
    </source>
</reference>
<evidence type="ECO:0008006" key="4">
    <source>
        <dbReference type="Google" id="ProtNLM"/>
    </source>
</evidence>
<keyword evidence="1" id="KW-0472">Membrane</keyword>
<name>A0ABQ3V1F3_9CHLR</name>
<feature type="transmembrane region" description="Helical" evidence="1">
    <location>
        <begin position="121"/>
        <end position="141"/>
    </location>
</feature>
<dbReference type="RefSeq" id="WP_201374975.1">
    <property type="nucleotide sequence ID" value="NZ_BNJG01000003.1"/>
</dbReference>
<dbReference type="PANTHER" id="PTHR37815">
    <property type="entry name" value="UPF0397 PROTEIN BC_2624-RELATED"/>
    <property type="match status" value="1"/>
</dbReference>
<feature type="transmembrane region" description="Helical" evidence="1">
    <location>
        <begin position="49"/>
        <end position="68"/>
    </location>
</feature>
<comment type="caution">
    <text evidence="2">The sequence shown here is derived from an EMBL/GenBank/DDBJ whole genome shotgun (WGS) entry which is preliminary data.</text>
</comment>